<evidence type="ECO:0000313" key="4">
    <source>
        <dbReference type="Proteomes" id="UP000016986"/>
    </source>
</evidence>
<sequence>MARAAGLNYPTSTKIDGTSDGRRPPAHRSGRPARDVSRDVTLASDSSGPSRYSSGRASVRADWRRTPGRRRGESRTRRPRARLATGRRAASHPASRGRDGGRHRERARPPRNARLPRRDRDRRARRPRIGESALDDGSYLLATDAAVATFLRFDGPATVAHRGRDPGVALSFPDERDLTLGFRSRVRDADETITVPPTPAGIGAALSTFGGAHATTTAARSAPSMRHHPPALAFDPASDATDSTASAPETGVELVLPPEFETLFVAAPLAYYLSASVRTVEDATPTLRASAVGVRRELADPARDAPALLERTFWLDCLVRLAAAGRPTAETDLLDRLEIDADATVERPIAERLRTYLDVPYADVRGDLPEWPLAMYVEPTVENARALPAVLHRLGHVYPPESTALDGRELLRRSLDAFYREEPATSTAAVDVVKPRLRRGRVHGWLADGTPIDAFKTRSRAYGSDRATATDGDPLSVAVILNDAAMASEHARVAEIYRERAADVPMDVTLREDLTRAQLAAVFAREHDFVHYIGHCESDGLRCADGALAAADVETSNARTFFLNACGSYHEGLELVERGSVAGAVTFRKVLDEQAARVGTAFARLLVAGFEIERALRLARRRIAMGKEYAVVGDGTHVVAGSSDASPATLAVEPVGDDRVQVTYDAHSVWWHGTAYRLPASADAERHLRGNETTLTLSRADARSLLDAADAPTIYDGELRWSDDVRDAL</sequence>
<dbReference type="eggNOG" id="arCOG06229">
    <property type="taxonomic scope" value="Archaea"/>
</dbReference>
<evidence type="ECO:0000256" key="1">
    <source>
        <dbReference type="SAM" id="MobiDB-lite"/>
    </source>
</evidence>
<feature type="compositionally biased region" description="Basic residues" evidence="1">
    <location>
        <begin position="103"/>
        <end position="115"/>
    </location>
</feature>
<dbReference type="InterPro" id="IPR024983">
    <property type="entry name" value="CHAT_dom"/>
</dbReference>
<evidence type="ECO:0000313" key="3">
    <source>
        <dbReference type="EMBL" id="GAD51391.1"/>
    </source>
</evidence>
<keyword evidence="4" id="KW-1185">Reference proteome</keyword>
<dbReference type="EMBL" id="BATA01000002">
    <property type="protein sequence ID" value="GAD51391.1"/>
    <property type="molecule type" value="Genomic_DNA"/>
</dbReference>
<dbReference type="Pfam" id="PF12770">
    <property type="entry name" value="CHAT"/>
    <property type="match status" value="1"/>
</dbReference>
<feature type="domain" description="CHAT" evidence="2">
    <location>
        <begin position="482"/>
        <end position="671"/>
    </location>
</feature>
<dbReference type="Proteomes" id="UP000016986">
    <property type="component" value="Unassembled WGS sequence"/>
</dbReference>
<accession>U2YCQ7</accession>
<comment type="caution">
    <text evidence="3">The sequence shown here is derived from an EMBL/GenBank/DDBJ whole genome shotgun (WGS) entry which is preliminary data.</text>
</comment>
<feature type="compositionally biased region" description="Basic and acidic residues" evidence="1">
    <location>
        <begin position="59"/>
        <end position="76"/>
    </location>
</feature>
<protein>
    <recommendedName>
        <fullName evidence="2">CHAT domain-containing protein</fullName>
    </recommendedName>
</protein>
<dbReference type="AlphaFoldDB" id="U2YCQ7"/>
<gene>
    <name evidence="3" type="ORF">MBEHAL_0151</name>
</gene>
<feature type="compositionally biased region" description="Low complexity" evidence="1">
    <location>
        <begin position="43"/>
        <end position="58"/>
    </location>
</feature>
<name>U2YCQ7_9EURY</name>
<organism evidence="3 4">
    <name type="scientific">Halarchaeum acidiphilum MH1-52-1</name>
    <dbReference type="NCBI Taxonomy" id="1261545"/>
    <lineage>
        <taxon>Archaea</taxon>
        <taxon>Methanobacteriati</taxon>
        <taxon>Methanobacteriota</taxon>
        <taxon>Stenosarchaea group</taxon>
        <taxon>Halobacteria</taxon>
        <taxon>Halobacteriales</taxon>
        <taxon>Halobacteriaceae</taxon>
    </lineage>
</organism>
<feature type="region of interest" description="Disordered" evidence="1">
    <location>
        <begin position="1"/>
        <end position="130"/>
    </location>
</feature>
<reference evidence="3 4" key="1">
    <citation type="submission" date="2013-09" db="EMBL/GenBank/DDBJ databases">
        <title>Whole genome sequencing of Halarchaeum acidiphilum strain MH1-52-1.</title>
        <authorList>
            <person name="Shimane Y."/>
            <person name="Minegishi H."/>
            <person name="Nishi S."/>
            <person name="Echigo A."/>
            <person name="Shuto A."/>
            <person name="Konishi M."/>
            <person name="Ito T."/>
            <person name="Ohkuma M."/>
            <person name="Ohta Y."/>
            <person name="Nagano Y."/>
            <person name="Tsubouchi T."/>
            <person name="Mori K."/>
            <person name="Usui K."/>
            <person name="Kamekura M."/>
            <person name="Usami R."/>
            <person name="Takaki Y."/>
            <person name="Hatada Y."/>
        </authorList>
    </citation>
    <scope>NUCLEOTIDE SEQUENCE [LARGE SCALE GENOMIC DNA]</scope>
    <source>
        <strain evidence="3 4">JCM 16109</strain>
    </source>
</reference>
<evidence type="ECO:0000259" key="2">
    <source>
        <dbReference type="Pfam" id="PF12770"/>
    </source>
</evidence>
<proteinExistence type="predicted"/>